<dbReference type="GO" id="GO:0032366">
    <property type="term" value="P:intracellular sterol transport"/>
    <property type="evidence" value="ECO:0007669"/>
    <property type="project" value="TreeGrafter"/>
</dbReference>
<dbReference type="GO" id="GO:0005739">
    <property type="term" value="C:mitochondrion"/>
    <property type="evidence" value="ECO:0007669"/>
    <property type="project" value="TreeGrafter"/>
</dbReference>
<evidence type="ECO:0000256" key="4">
    <source>
        <dbReference type="ARBA" id="ARBA00022989"/>
    </source>
</evidence>
<feature type="compositionally biased region" description="Acidic residues" evidence="7">
    <location>
        <begin position="503"/>
        <end position="520"/>
    </location>
</feature>
<evidence type="ECO:0000256" key="5">
    <source>
        <dbReference type="ARBA" id="ARBA00023136"/>
    </source>
</evidence>
<dbReference type="InterPro" id="IPR011993">
    <property type="entry name" value="PH-like_dom_sf"/>
</dbReference>
<feature type="region of interest" description="Disordered" evidence="7">
    <location>
        <begin position="761"/>
        <end position="785"/>
    </location>
</feature>
<comment type="similarity">
    <text evidence="2">Belongs to the YSP2 family.</text>
</comment>
<evidence type="ECO:0000256" key="1">
    <source>
        <dbReference type="ARBA" id="ARBA00004167"/>
    </source>
</evidence>
<name>A0A5J5ERD1_9PEZI</name>
<keyword evidence="3" id="KW-0812">Transmembrane</keyword>
<sequence>MGKAQSKESSSRSSAPPASEMRPATASADSRPSQERTRRVGRLSISTSDASDALPTLGHVVGEKSSGLSFHPVAIQESDTSDAPKTTITPPTPTDGGSHFPPVGASNTPSKLSQSISTSDTPSPQDAQNNNNNNNNNNNSNNSNNNPPGSAGTGGFFQTMFSAAQNAATSLTSNIPLNLANNNAGNRPRSGTLDSDTSKDGPQAAGSAAEGKREREREPAVKTLGKGELNLATLGIVADPAPTDGPQTRSRTWDDGYTDRGRPQSVPQSALTANSGFETAGESPVANRTPYAEDAAFLGSRSVGNLTPDRNSLVGDDDGTAESDRKRSGSVRSGEEVITTVKRHRGSSAASQGNFLAPVPKPTGFAVASKKRNRDFHNLFKSVPEDDYLIEDYGCALQKEILLQGRLYVSEGHICFYSNILGWVTTLVISFDEVMSVEKKSTALLFPNAIVIQTLHARHIFASFISRDSTYDLILGLWNVGHPQIVAGNGEAHLDGAPAAGESGDEEDDEYEEESDDDLGESFTDAGDGPFEEEDNGATSKAPSRKPSQLPLNGASAGESSDVGGAVADFPGPKTHAPTTCGDDDKHYDKALCDEVLPAPVGRIYSLMFGTASYPFLTHLLSEEEKVLELSIPNNGEWTEADGKKQRTFTYVKPLSGGIGPSKTRCNITETVDHFDLEDHVSVTVSTQTPDVPSGGVFSVKTRYCLMWGEGNGTRIISNCTVEWTGKSWIKGPIESGAASGQVAYNKTLLASLRREIVPKRAVAGSGGGGKPGKNGKKKRRDTGVRTPVPAVAAVAAAPVSDSWGVLEPLKPVLGPVVDVIKPLLPANSGLVVVTVLITWIIATRLQPVRVAQPQALSGGYAPERYWDERWRQEEEGLWEWLEDRVGLDAIPQMKVKEARKKGFEKTLREKTAGAAMKQRQMEEAIDVLKERLEMMEKVVDQEKGRMAKNVDNKKGTMKEEL</sequence>
<keyword evidence="6" id="KW-0175">Coiled coil</keyword>
<dbReference type="GO" id="GO:0032541">
    <property type="term" value="C:cortical endoplasmic reticulum"/>
    <property type="evidence" value="ECO:0007669"/>
    <property type="project" value="TreeGrafter"/>
</dbReference>
<dbReference type="AlphaFoldDB" id="A0A5J5ERD1"/>
<feature type="compositionally biased region" description="Polar residues" evidence="7">
    <location>
        <begin position="105"/>
        <end position="128"/>
    </location>
</feature>
<dbReference type="Proteomes" id="UP000326924">
    <property type="component" value="Unassembled WGS sequence"/>
</dbReference>
<dbReference type="GO" id="GO:0120015">
    <property type="term" value="F:sterol transfer activity"/>
    <property type="evidence" value="ECO:0007669"/>
    <property type="project" value="TreeGrafter"/>
</dbReference>
<feature type="compositionally biased region" description="Basic and acidic residues" evidence="7">
    <location>
        <begin position="251"/>
        <end position="262"/>
    </location>
</feature>
<protein>
    <recommendedName>
        <fullName evidence="8">VASt domain-containing protein</fullName>
    </recommendedName>
</protein>
<dbReference type="Pfam" id="PF02893">
    <property type="entry name" value="GRAM"/>
    <property type="match status" value="1"/>
</dbReference>
<feature type="region of interest" description="Disordered" evidence="7">
    <location>
        <begin position="1"/>
        <end position="156"/>
    </location>
</feature>
<reference evidence="9 10" key="1">
    <citation type="submission" date="2019-09" db="EMBL/GenBank/DDBJ databases">
        <title>Draft genome of the ectomycorrhizal ascomycete Sphaerosporella brunnea.</title>
        <authorList>
            <consortium name="DOE Joint Genome Institute"/>
            <person name="Benucci G.M."/>
            <person name="Marozzi G."/>
            <person name="Antonielli L."/>
            <person name="Sanchez S."/>
            <person name="Marco P."/>
            <person name="Wang X."/>
            <person name="Falini L.B."/>
            <person name="Barry K."/>
            <person name="Haridas S."/>
            <person name="Lipzen A."/>
            <person name="Labutti K."/>
            <person name="Grigoriev I.V."/>
            <person name="Murat C."/>
            <person name="Martin F."/>
            <person name="Albertini E."/>
            <person name="Donnini D."/>
            <person name="Bonito G."/>
        </authorList>
    </citation>
    <scope>NUCLEOTIDE SEQUENCE [LARGE SCALE GENOMIC DNA]</scope>
    <source>
        <strain evidence="9 10">Sb_GMNB300</strain>
    </source>
</reference>
<feature type="region of interest" description="Disordered" evidence="7">
    <location>
        <begin position="489"/>
        <end position="567"/>
    </location>
</feature>
<evidence type="ECO:0000256" key="7">
    <source>
        <dbReference type="SAM" id="MobiDB-lite"/>
    </source>
</evidence>
<feature type="compositionally biased region" description="Polar residues" evidence="7">
    <location>
        <begin position="537"/>
        <end position="551"/>
    </location>
</feature>
<dbReference type="InterPro" id="IPR004182">
    <property type="entry name" value="GRAM"/>
</dbReference>
<evidence type="ECO:0000313" key="10">
    <source>
        <dbReference type="Proteomes" id="UP000326924"/>
    </source>
</evidence>
<dbReference type="CDD" id="cd13220">
    <property type="entry name" value="PH-GRAM_GRAMDC"/>
    <property type="match status" value="1"/>
</dbReference>
<evidence type="ECO:0000259" key="8">
    <source>
        <dbReference type="PROSITE" id="PS51778"/>
    </source>
</evidence>
<feature type="compositionally biased region" description="Basic and acidic residues" evidence="7">
    <location>
        <begin position="210"/>
        <end position="220"/>
    </location>
</feature>
<dbReference type="Pfam" id="PF16016">
    <property type="entry name" value="VASt"/>
    <property type="match status" value="1"/>
</dbReference>
<dbReference type="GO" id="GO:0032934">
    <property type="term" value="F:sterol binding"/>
    <property type="evidence" value="ECO:0007669"/>
    <property type="project" value="TreeGrafter"/>
</dbReference>
<feature type="region of interest" description="Disordered" evidence="7">
    <location>
        <begin position="179"/>
        <end position="224"/>
    </location>
</feature>
<comment type="subcellular location">
    <subcellularLocation>
        <location evidence="1">Membrane</location>
        <topology evidence="1">Single-pass membrane protein</topology>
    </subcellularLocation>
</comment>
<feature type="region of interest" description="Disordered" evidence="7">
    <location>
        <begin position="301"/>
        <end position="336"/>
    </location>
</feature>
<dbReference type="PANTHER" id="PTHR23319:SF4">
    <property type="entry name" value="GRAM DOMAIN CONTAINING 1B, ISOFORM E"/>
    <property type="match status" value="1"/>
</dbReference>
<evidence type="ECO:0000256" key="6">
    <source>
        <dbReference type="SAM" id="Coils"/>
    </source>
</evidence>
<feature type="compositionally biased region" description="Low complexity" evidence="7">
    <location>
        <begin position="11"/>
        <end position="24"/>
    </location>
</feature>
<dbReference type="GO" id="GO:0005789">
    <property type="term" value="C:endoplasmic reticulum membrane"/>
    <property type="evidence" value="ECO:0007669"/>
    <property type="project" value="TreeGrafter"/>
</dbReference>
<comment type="caution">
    <text evidence="9">The sequence shown here is derived from an EMBL/GenBank/DDBJ whole genome shotgun (WGS) entry which is preliminary data.</text>
</comment>
<evidence type="ECO:0000256" key="2">
    <source>
        <dbReference type="ARBA" id="ARBA00006582"/>
    </source>
</evidence>
<feature type="region of interest" description="Disordered" evidence="7">
    <location>
        <begin position="237"/>
        <end position="286"/>
    </location>
</feature>
<dbReference type="OrthoDB" id="2162691at2759"/>
<evidence type="ECO:0000256" key="3">
    <source>
        <dbReference type="ARBA" id="ARBA00022692"/>
    </source>
</evidence>
<feature type="compositionally biased region" description="Basic and acidic residues" evidence="7">
    <location>
        <begin position="1"/>
        <end position="10"/>
    </location>
</feature>
<dbReference type="InterPro" id="IPR051482">
    <property type="entry name" value="Cholesterol_transport"/>
</dbReference>
<gene>
    <name evidence="9" type="ORF">FN846DRAFT_144431</name>
</gene>
<dbReference type="GO" id="GO:0005886">
    <property type="term" value="C:plasma membrane"/>
    <property type="evidence" value="ECO:0007669"/>
    <property type="project" value="TreeGrafter"/>
</dbReference>
<accession>A0A5J5ERD1</accession>
<feature type="domain" description="VASt" evidence="8">
    <location>
        <begin position="588"/>
        <end position="761"/>
    </location>
</feature>
<dbReference type="InParanoid" id="A0A5J5ERD1"/>
<dbReference type="PROSITE" id="PS51778">
    <property type="entry name" value="VAST"/>
    <property type="match status" value="1"/>
</dbReference>
<feature type="coiled-coil region" evidence="6">
    <location>
        <begin position="919"/>
        <end position="946"/>
    </location>
</feature>
<keyword evidence="4" id="KW-1133">Transmembrane helix</keyword>
<feature type="compositionally biased region" description="Low complexity" evidence="7">
    <location>
        <begin position="129"/>
        <end position="146"/>
    </location>
</feature>
<dbReference type="GO" id="GO:0140268">
    <property type="term" value="C:endoplasmic reticulum-plasma membrane contact site"/>
    <property type="evidence" value="ECO:0007669"/>
    <property type="project" value="TreeGrafter"/>
</dbReference>
<dbReference type="Gene3D" id="2.30.29.30">
    <property type="entry name" value="Pleckstrin-homology domain (PH domain)/Phosphotyrosine-binding domain (PTB)"/>
    <property type="match status" value="1"/>
</dbReference>
<feature type="compositionally biased region" description="Polar residues" evidence="7">
    <location>
        <begin position="265"/>
        <end position="277"/>
    </location>
</feature>
<proteinExistence type="inferred from homology"/>
<evidence type="ECO:0000313" key="9">
    <source>
        <dbReference type="EMBL" id="KAA8900445.1"/>
    </source>
</evidence>
<dbReference type="PANTHER" id="PTHR23319">
    <property type="entry name" value="GRAM DOMAIN CONTAINING 1B, ISOFORM E"/>
    <property type="match status" value="1"/>
</dbReference>
<dbReference type="SMART" id="SM00568">
    <property type="entry name" value="GRAM"/>
    <property type="match status" value="1"/>
</dbReference>
<organism evidence="9 10">
    <name type="scientific">Sphaerosporella brunnea</name>
    <dbReference type="NCBI Taxonomy" id="1250544"/>
    <lineage>
        <taxon>Eukaryota</taxon>
        <taxon>Fungi</taxon>
        <taxon>Dikarya</taxon>
        <taxon>Ascomycota</taxon>
        <taxon>Pezizomycotina</taxon>
        <taxon>Pezizomycetes</taxon>
        <taxon>Pezizales</taxon>
        <taxon>Pyronemataceae</taxon>
        <taxon>Sphaerosporella</taxon>
    </lineage>
</organism>
<dbReference type="InterPro" id="IPR031968">
    <property type="entry name" value="VASt"/>
</dbReference>
<keyword evidence="5" id="KW-0472">Membrane</keyword>
<dbReference type="EMBL" id="VXIS01000154">
    <property type="protein sequence ID" value="KAA8900445.1"/>
    <property type="molecule type" value="Genomic_DNA"/>
</dbReference>
<keyword evidence="10" id="KW-1185">Reference proteome</keyword>